<protein>
    <recommendedName>
        <fullName evidence="14">Ferric aerobactin receptor</fullName>
    </recommendedName>
</protein>
<dbReference type="Pfam" id="PF00593">
    <property type="entry name" value="TonB_dep_Rec_b-barrel"/>
    <property type="match status" value="1"/>
</dbReference>
<dbReference type="FunFam" id="2.40.170.20:FF:000007">
    <property type="entry name" value="Ferric aerobactin receptor"/>
    <property type="match status" value="1"/>
</dbReference>
<dbReference type="Gene3D" id="2.40.170.20">
    <property type="entry name" value="TonB-dependent receptor, beta-barrel domain"/>
    <property type="match status" value="1"/>
</dbReference>
<dbReference type="PANTHER" id="PTHR30069:SF42">
    <property type="entry name" value="FERRIC AEROBACTIN RECEPTOR"/>
    <property type="match status" value="1"/>
</dbReference>
<evidence type="ECO:0000256" key="15">
    <source>
        <dbReference type="PROSITE-ProRule" id="PRU01360"/>
    </source>
</evidence>
<dbReference type="InterPro" id="IPR039426">
    <property type="entry name" value="TonB-dep_rcpt-like"/>
</dbReference>
<keyword evidence="12 21" id="KW-0675">Receptor</keyword>
<dbReference type="GO" id="GO:0044718">
    <property type="term" value="P:siderophore transmembrane transport"/>
    <property type="evidence" value="ECO:0007669"/>
    <property type="project" value="TreeGrafter"/>
</dbReference>
<keyword evidence="5" id="KW-0410">Iron transport</keyword>
<evidence type="ECO:0000256" key="6">
    <source>
        <dbReference type="ARBA" id="ARBA00022692"/>
    </source>
</evidence>
<proteinExistence type="inferred from homology"/>
<dbReference type="FunFam" id="2.170.130.10:FF:000011">
    <property type="entry name" value="TonB-dependent siderophore receptor"/>
    <property type="match status" value="1"/>
</dbReference>
<feature type="signal peptide" evidence="18">
    <location>
        <begin position="1"/>
        <end position="21"/>
    </location>
</feature>
<feature type="non-terminal residue" evidence="21">
    <location>
        <position position="581"/>
    </location>
</feature>
<dbReference type="GO" id="GO:0009279">
    <property type="term" value="C:cell outer membrane"/>
    <property type="evidence" value="ECO:0007669"/>
    <property type="project" value="UniProtKB-SubCell"/>
</dbReference>
<dbReference type="SUPFAM" id="SSF56935">
    <property type="entry name" value="Porins"/>
    <property type="match status" value="1"/>
</dbReference>
<dbReference type="PROSITE" id="PS00430">
    <property type="entry name" value="TONB_DEPENDENT_REC_1"/>
    <property type="match status" value="1"/>
</dbReference>
<evidence type="ECO:0000256" key="7">
    <source>
        <dbReference type="ARBA" id="ARBA00022729"/>
    </source>
</evidence>
<keyword evidence="10 16" id="KW-0798">TonB box</keyword>
<dbReference type="CDD" id="cd01347">
    <property type="entry name" value="ligand_gated_channel"/>
    <property type="match status" value="1"/>
</dbReference>
<evidence type="ECO:0000256" key="4">
    <source>
        <dbReference type="ARBA" id="ARBA00022452"/>
    </source>
</evidence>
<name>A0A2J4ZC79_9ENTR</name>
<feature type="short sequence motif" description="TonB box" evidence="16">
    <location>
        <begin position="25"/>
        <end position="31"/>
    </location>
</feature>
<evidence type="ECO:0000313" key="21">
    <source>
        <dbReference type="EMBL" id="PLM60666.1"/>
    </source>
</evidence>
<keyword evidence="8" id="KW-0408">Iron</keyword>
<dbReference type="PANTHER" id="PTHR30069">
    <property type="entry name" value="TONB-DEPENDENT OUTER MEMBRANE RECEPTOR"/>
    <property type="match status" value="1"/>
</dbReference>
<evidence type="ECO:0000313" key="22">
    <source>
        <dbReference type="Proteomes" id="UP000234661"/>
    </source>
</evidence>
<evidence type="ECO:0000256" key="12">
    <source>
        <dbReference type="ARBA" id="ARBA00023170"/>
    </source>
</evidence>
<gene>
    <name evidence="21" type="ORF">CWM85_17290</name>
</gene>
<sequence length="581" mass="63770">MNKRLWVLNPLLLATALPAWAADDSMIVSANRTHRTVAEMAQTTWVIEGQEIEQQVQGGKEFKDVLAQLIPGIDVSSQGRTNYGMNMRGRAIVVLIDGVRLNSSRTDSRQLDSIDPFNIEHIEVISGATSLYGGGSTGGLINIVTKKGQQERQVDLELGSKTGFANSNDHDERVAAAVSGGTDHASGRLSVAYQRFGGWYDGNNDALILDNTQTGLQHSDRLDVMGTGTIEIDENRQLQLVTQYYKSQGDDYGLYLGKNMSAVTGDGKAFTTDGLNSDRVPGTERHLISLQYSDADFLGQNLVSQVYYRDESLTFYPFPTLSKGQVSSFSSSKQDTDQYGAKITLNSQPLDGWDLTWGVDADHETFNANQMFFDLGQSMSSGGLNNQAIYTTGRYPGYSITNLAPFLQSSYDLNDIFTISGGVRYQWTENRVDDFVGYAQQQDVASGKVSSADAIPGGKTDYDNFLFNAGIVAHLTDRQQTWFNFSQGVELPDPGKYYGIGKYGAAVNGHLPLISSVNVGDSPLQGIKVNSYELGWRYTGDNLRTQLAAYYSTSDKTIVVNRTDMTIDVQSDKRRIYGVEG</sequence>
<evidence type="ECO:0000256" key="1">
    <source>
        <dbReference type="ARBA" id="ARBA00004571"/>
    </source>
</evidence>
<dbReference type="InterPro" id="IPR010916">
    <property type="entry name" value="TonB_box_CS"/>
</dbReference>
<evidence type="ECO:0000256" key="13">
    <source>
        <dbReference type="ARBA" id="ARBA00023237"/>
    </source>
</evidence>
<evidence type="ECO:0000256" key="8">
    <source>
        <dbReference type="ARBA" id="ARBA00023004"/>
    </source>
</evidence>
<evidence type="ECO:0000256" key="14">
    <source>
        <dbReference type="ARBA" id="ARBA00072094"/>
    </source>
</evidence>
<reference evidence="21 22" key="2">
    <citation type="submission" date="2018-01" db="EMBL/GenBank/DDBJ databases">
        <title>Genomic study of Klebsiella pneumoniae.</title>
        <authorList>
            <person name="Yang Y."/>
            <person name="Bicalho R."/>
        </authorList>
    </citation>
    <scope>NUCLEOTIDE SEQUENCE [LARGE SCALE GENOMIC DNA]</scope>
    <source>
        <strain evidence="21 22">A2</strain>
    </source>
</reference>
<evidence type="ECO:0000256" key="10">
    <source>
        <dbReference type="ARBA" id="ARBA00023077"/>
    </source>
</evidence>
<dbReference type="AlphaFoldDB" id="A0A2J4ZC79"/>
<keyword evidence="7 18" id="KW-0732">Signal</keyword>
<dbReference type="InterPro" id="IPR010105">
    <property type="entry name" value="TonB_sidphr_rcpt"/>
</dbReference>
<feature type="chain" id="PRO_5014334533" description="Ferric aerobactin receptor" evidence="18">
    <location>
        <begin position="22"/>
        <end position="581"/>
    </location>
</feature>
<keyword evidence="3 15" id="KW-0813">Transport</keyword>
<dbReference type="GO" id="GO:0015344">
    <property type="term" value="F:siderophore uptake transmembrane transporter activity"/>
    <property type="evidence" value="ECO:0007669"/>
    <property type="project" value="TreeGrafter"/>
</dbReference>
<dbReference type="InterPro" id="IPR036942">
    <property type="entry name" value="Beta-barrel_TonB_sf"/>
</dbReference>
<comment type="similarity">
    <text evidence="2 15 17">Belongs to the TonB-dependent receptor family.</text>
</comment>
<evidence type="ECO:0000256" key="16">
    <source>
        <dbReference type="PROSITE-ProRule" id="PRU10143"/>
    </source>
</evidence>
<organism evidence="21 22">
    <name type="scientific">Klebsiella michiganensis</name>
    <dbReference type="NCBI Taxonomy" id="1134687"/>
    <lineage>
        <taxon>Bacteria</taxon>
        <taxon>Pseudomonadati</taxon>
        <taxon>Pseudomonadota</taxon>
        <taxon>Gammaproteobacteria</taxon>
        <taxon>Enterobacterales</taxon>
        <taxon>Enterobacteriaceae</taxon>
        <taxon>Klebsiella/Raoultella group</taxon>
        <taxon>Klebsiella</taxon>
    </lineage>
</organism>
<feature type="domain" description="TonB-dependent receptor plug" evidence="20">
    <location>
        <begin position="38"/>
        <end position="139"/>
    </location>
</feature>
<dbReference type="Proteomes" id="UP000234661">
    <property type="component" value="Unassembled WGS sequence"/>
</dbReference>
<evidence type="ECO:0000259" key="20">
    <source>
        <dbReference type="Pfam" id="PF07715"/>
    </source>
</evidence>
<dbReference type="Pfam" id="PF07715">
    <property type="entry name" value="Plug"/>
    <property type="match status" value="1"/>
</dbReference>
<evidence type="ECO:0000256" key="11">
    <source>
        <dbReference type="ARBA" id="ARBA00023136"/>
    </source>
</evidence>
<dbReference type="NCBIfam" id="TIGR01783">
    <property type="entry name" value="TonB-siderophor"/>
    <property type="match status" value="1"/>
</dbReference>
<dbReference type="GO" id="GO:0038023">
    <property type="term" value="F:signaling receptor activity"/>
    <property type="evidence" value="ECO:0007669"/>
    <property type="project" value="InterPro"/>
</dbReference>
<keyword evidence="11 15" id="KW-0472">Membrane</keyword>
<keyword evidence="13 15" id="KW-0998">Cell outer membrane</keyword>
<evidence type="ECO:0000256" key="3">
    <source>
        <dbReference type="ARBA" id="ARBA00022448"/>
    </source>
</evidence>
<dbReference type="InterPro" id="IPR037066">
    <property type="entry name" value="Plug_dom_sf"/>
</dbReference>
<comment type="caution">
    <text evidence="21">The sequence shown here is derived from an EMBL/GenBank/DDBJ whole genome shotgun (WGS) entry which is preliminary data.</text>
</comment>
<dbReference type="InterPro" id="IPR012910">
    <property type="entry name" value="Plug_dom"/>
</dbReference>
<evidence type="ECO:0000256" key="9">
    <source>
        <dbReference type="ARBA" id="ARBA00023065"/>
    </source>
</evidence>
<keyword evidence="4 15" id="KW-1134">Transmembrane beta strand</keyword>
<dbReference type="EMBL" id="PIET01000526">
    <property type="protein sequence ID" value="PLM60666.1"/>
    <property type="molecule type" value="Genomic_DNA"/>
</dbReference>
<keyword evidence="6 15" id="KW-0812">Transmembrane</keyword>
<evidence type="ECO:0000256" key="2">
    <source>
        <dbReference type="ARBA" id="ARBA00009810"/>
    </source>
</evidence>
<keyword evidence="9" id="KW-0406">Ion transport</keyword>
<evidence type="ECO:0000256" key="18">
    <source>
        <dbReference type="SAM" id="SignalP"/>
    </source>
</evidence>
<feature type="domain" description="TonB-dependent receptor-like beta-barrel" evidence="19">
    <location>
        <begin position="246"/>
        <end position="580"/>
    </location>
</feature>
<comment type="subcellular location">
    <subcellularLocation>
        <location evidence="1 15">Cell outer membrane</location>
        <topology evidence="1 15">Multi-pass membrane protein</topology>
    </subcellularLocation>
</comment>
<evidence type="ECO:0000256" key="5">
    <source>
        <dbReference type="ARBA" id="ARBA00022496"/>
    </source>
</evidence>
<dbReference type="Gene3D" id="2.170.130.10">
    <property type="entry name" value="TonB-dependent receptor, plug domain"/>
    <property type="match status" value="1"/>
</dbReference>
<evidence type="ECO:0000259" key="19">
    <source>
        <dbReference type="Pfam" id="PF00593"/>
    </source>
</evidence>
<evidence type="ECO:0000256" key="17">
    <source>
        <dbReference type="RuleBase" id="RU003357"/>
    </source>
</evidence>
<dbReference type="PROSITE" id="PS52016">
    <property type="entry name" value="TONB_DEPENDENT_REC_3"/>
    <property type="match status" value="1"/>
</dbReference>
<reference evidence="21 22" key="1">
    <citation type="submission" date="2017-11" db="EMBL/GenBank/DDBJ databases">
        <authorList>
            <person name="Han C.G."/>
        </authorList>
    </citation>
    <scope>NUCLEOTIDE SEQUENCE [LARGE SCALE GENOMIC DNA]</scope>
    <source>
        <strain evidence="21 22">A2</strain>
    </source>
</reference>
<dbReference type="InterPro" id="IPR000531">
    <property type="entry name" value="Beta-barrel_TonB"/>
</dbReference>
<accession>A0A2J4ZC79</accession>